<comment type="caution">
    <text evidence="6">The sequence shown here is derived from an EMBL/GenBank/DDBJ whole genome shotgun (WGS) entry which is preliminary data.</text>
</comment>
<dbReference type="RefSeq" id="WP_207125571.1">
    <property type="nucleotide sequence ID" value="NZ_BOPO01000053.1"/>
</dbReference>
<dbReference type="GO" id="GO:0016301">
    <property type="term" value="F:kinase activity"/>
    <property type="evidence" value="ECO:0007669"/>
    <property type="project" value="UniProtKB-KW"/>
</dbReference>
<sequence>MSSAEPGLMQIFADMARALSRRDGVDATVEEICRLAVETIPGCQSVGVCLVHRDGRLETPAASDQLSYDLHNLQYDLREGPCLQAMWTQHTVSSEDLAEETRWPRFSAQAVDRGVRSMLCFQLFTDRGSLGALDMFSREPHGFGEEACETGLIFASHAAVALSGAQSRAHLTEAISSRQRIGEATGILAERHGLTTTAAFAMLAQTSQRHNIKVRELAMRLVQTENAARQRRESPPDGRRRG</sequence>
<accession>A0A8J4ENM9</accession>
<name>A0A8J4ENM9_9ACTN</name>
<dbReference type="InterPro" id="IPR005561">
    <property type="entry name" value="ANTAR"/>
</dbReference>
<keyword evidence="7" id="KW-1185">Reference proteome</keyword>
<dbReference type="SUPFAM" id="SSF52172">
    <property type="entry name" value="CheY-like"/>
    <property type="match status" value="1"/>
</dbReference>
<evidence type="ECO:0000313" key="6">
    <source>
        <dbReference type="EMBL" id="GIL27849.1"/>
    </source>
</evidence>
<keyword evidence="4" id="KW-0804">Transcription</keyword>
<feature type="domain" description="ANTAR" evidence="5">
    <location>
        <begin position="161"/>
        <end position="222"/>
    </location>
</feature>
<dbReference type="InterPro" id="IPR036388">
    <property type="entry name" value="WH-like_DNA-bd_sf"/>
</dbReference>
<keyword evidence="3" id="KW-0805">Transcription regulation</keyword>
<dbReference type="InterPro" id="IPR011006">
    <property type="entry name" value="CheY-like_superfamily"/>
</dbReference>
<dbReference type="PROSITE" id="PS50921">
    <property type="entry name" value="ANTAR"/>
    <property type="match status" value="1"/>
</dbReference>
<dbReference type="InterPro" id="IPR003018">
    <property type="entry name" value="GAF"/>
</dbReference>
<evidence type="ECO:0000259" key="5">
    <source>
        <dbReference type="PROSITE" id="PS50921"/>
    </source>
</evidence>
<dbReference type="Gene3D" id="1.10.10.10">
    <property type="entry name" value="Winged helix-like DNA-binding domain superfamily/Winged helix DNA-binding domain"/>
    <property type="match status" value="1"/>
</dbReference>
<gene>
    <name evidence="6" type="ORF">NUM_31030</name>
</gene>
<evidence type="ECO:0000256" key="2">
    <source>
        <dbReference type="ARBA" id="ARBA00022777"/>
    </source>
</evidence>
<dbReference type="InterPro" id="IPR029016">
    <property type="entry name" value="GAF-like_dom_sf"/>
</dbReference>
<organism evidence="6 7">
    <name type="scientific">Actinocatenispora comari</name>
    <dbReference type="NCBI Taxonomy" id="2807577"/>
    <lineage>
        <taxon>Bacteria</taxon>
        <taxon>Bacillati</taxon>
        <taxon>Actinomycetota</taxon>
        <taxon>Actinomycetes</taxon>
        <taxon>Micromonosporales</taxon>
        <taxon>Micromonosporaceae</taxon>
        <taxon>Actinocatenispora</taxon>
    </lineage>
</organism>
<proteinExistence type="predicted"/>
<dbReference type="Gene3D" id="3.30.450.40">
    <property type="match status" value="1"/>
</dbReference>
<evidence type="ECO:0000313" key="7">
    <source>
        <dbReference type="Proteomes" id="UP000614996"/>
    </source>
</evidence>
<dbReference type="PIRSF" id="PIRSF036625">
    <property type="entry name" value="GAF_ANTAR"/>
    <property type="match status" value="1"/>
</dbReference>
<dbReference type="SMART" id="SM00065">
    <property type="entry name" value="GAF"/>
    <property type="match status" value="1"/>
</dbReference>
<evidence type="ECO:0000256" key="1">
    <source>
        <dbReference type="ARBA" id="ARBA00022679"/>
    </source>
</evidence>
<dbReference type="GO" id="GO:0003723">
    <property type="term" value="F:RNA binding"/>
    <property type="evidence" value="ECO:0007669"/>
    <property type="project" value="InterPro"/>
</dbReference>
<dbReference type="InterPro" id="IPR012074">
    <property type="entry name" value="GAF_ANTAR"/>
</dbReference>
<reference evidence="7" key="1">
    <citation type="journal article" date="2021" name="Int. J. Syst. Evol. Microbiol.">
        <title>Actinocatenispora comari sp. nov., an endophytic actinomycete isolated from aerial parts of Comarum salesowianum.</title>
        <authorList>
            <person name="Oyunbileg N."/>
            <person name="Iizaka Y."/>
            <person name="Hamada M."/>
            <person name="Davaapurev B.O."/>
            <person name="Fukumoto A."/>
            <person name="Tsetseg B."/>
            <person name="Kato F."/>
            <person name="Tamura T."/>
            <person name="Batkhuu J."/>
            <person name="Anzai Y."/>
        </authorList>
    </citation>
    <scope>NUCLEOTIDE SEQUENCE [LARGE SCALE GENOMIC DNA]</scope>
    <source>
        <strain evidence="7">NUM-2625</strain>
    </source>
</reference>
<keyword evidence="1" id="KW-0808">Transferase</keyword>
<dbReference type="Proteomes" id="UP000614996">
    <property type="component" value="Unassembled WGS sequence"/>
</dbReference>
<evidence type="ECO:0000256" key="4">
    <source>
        <dbReference type="ARBA" id="ARBA00023163"/>
    </source>
</evidence>
<dbReference type="Pfam" id="PF03861">
    <property type="entry name" value="ANTAR"/>
    <property type="match status" value="1"/>
</dbReference>
<keyword evidence="2" id="KW-0418">Kinase</keyword>
<dbReference type="Pfam" id="PF13185">
    <property type="entry name" value="GAF_2"/>
    <property type="match status" value="1"/>
</dbReference>
<dbReference type="SUPFAM" id="SSF55781">
    <property type="entry name" value="GAF domain-like"/>
    <property type="match status" value="1"/>
</dbReference>
<protein>
    <recommendedName>
        <fullName evidence="5">ANTAR domain-containing protein</fullName>
    </recommendedName>
</protein>
<evidence type="ECO:0000256" key="3">
    <source>
        <dbReference type="ARBA" id="ARBA00023015"/>
    </source>
</evidence>
<dbReference type="EMBL" id="BOPO01000053">
    <property type="protein sequence ID" value="GIL27849.1"/>
    <property type="molecule type" value="Genomic_DNA"/>
</dbReference>
<dbReference type="SMART" id="SM01012">
    <property type="entry name" value="ANTAR"/>
    <property type="match status" value="1"/>
</dbReference>
<dbReference type="AlphaFoldDB" id="A0A8J4ENM9"/>